<feature type="coiled-coil region" evidence="11">
    <location>
        <begin position="272"/>
        <end position="403"/>
    </location>
</feature>
<dbReference type="GO" id="GO:0031262">
    <property type="term" value="C:Ndc80 complex"/>
    <property type="evidence" value="ECO:0007669"/>
    <property type="project" value="UniProtKB-UniRule"/>
</dbReference>
<dbReference type="PANTHER" id="PTHR10643">
    <property type="entry name" value="KINETOCHORE PROTEIN NDC80"/>
    <property type="match status" value="1"/>
</dbReference>
<dbReference type="InterPro" id="IPR005550">
    <property type="entry name" value="Kinetochore_Ndc80"/>
</dbReference>
<keyword evidence="6 11" id="KW-0175">Coiled coil</keyword>
<name>A0A5C3MQR6_9AGAM</name>
<dbReference type="OrthoDB" id="7459479at2759"/>
<proteinExistence type="inferred from homology"/>
<dbReference type="GO" id="GO:0005634">
    <property type="term" value="C:nucleus"/>
    <property type="evidence" value="ECO:0007669"/>
    <property type="project" value="UniProtKB-SubCell"/>
</dbReference>
<dbReference type="Pfam" id="PF03801">
    <property type="entry name" value="Ndc80_HEC"/>
    <property type="match status" value="1"/>
</dbReference>
<feature type="region of interest" description="Disordered" evidence="12">
    <location>
        <begin position="1"/>
        <end position="97"/>
    </location>
</feature>
<feature type="domain" description="Kinetochore protein Ndc80 CH" evidence="13">
    <location>
        <begin position="80"/>
        <end position="210"/>
    </location>
</feature>
<evidence type="ECO:0000256" key="11">
    <source>
        <dbReference type="SAM" id="Coils"/>
    </source>
</evidence>
<dbReference type="PANTHER" id="PTHR10643:SF2">
    <property type="entry name" value="KINETOCHORE PROTEIN NDC80 HOMOLOG"/>
    <property type="match status" value="1"/>
</dbReference>
<keyword evidence="8 10" id="KW-0131">Cell cycle</keyword>
<keyword evidence="7 10" id="KW-0539">Nucleus</keyword>
<evidence type="ECO:0000313" key="14">
    <source>
        <dbReference type="EMBL" id="TFK46418.1"/>
    </source>
</evidence>
<dbReference type="InterPro" id="IPR038273">
    <property type="entry name" value="Ndc80_sf"/>
</dbReference>
<evidence type="ECO:0000256" key="5">
    <source>
        <dbReference type="ARBA" id="ARBA00022838"/>
    </source>
</evidence>
<comment type="function">
    <text evidence="10">Acts as a component of the essential kinetochore-associated NDC80 complex, which is required for chromosome segregation and spindle checkpoint activity.</text>
</comment>
<dbReference type="EMBL" id="ML213530">
    <property type="protein sequence ID" value="TFK46418.1"/>
    <property type="molecule type" value="Genomic_DNA"/>
</dbReference>
<evidence type="ECO:0000313" key="15">
    <source>
        <dbReference type="Proteomes" id="UP000305948"/>
    </source>
</evidence>
<evidence type="ECO:0000256" key="6">
    <source>
        <dbReference type="ARBA" id="ARBA00023054"/>
    </source>
</evidence>
<dbReference type="InterPro" id="IPR055260">
    <property type="entry name" value="Ndc80_CH"/>
</dbReference>
<keyword evidence="2 10" id="KW-0158">Chromosome</keyword>
<evidence type="ECO:0000256" key="1">
    <source>
        <dbReference type="ARBA" id="ARBA00007050"/>
    </source>
</evidence>
<accession>A0A5C3MQR6</accession>
<evidence type="ECO:0000256" key="12">
    <source>
        <dbReference type="SAM" id="MobiDB-lite"/>
    </source>
</evidence>
<comment type="subcellular location">
    <subcellularLocation>
        <location evidence="10">Chromosome</location>
        <location evidence="10">Centromere</location>
        <location evidence="10">Kinetochore</location>
    </subcellularLocation>
    <subcellularLocation>
        <location evidence="10">Nucleus</location>
    </subcellularLocation>
</comment>
<keyword evidence="3 10" id="KW-0132">Cell division</keyword>
<dbReference type="GO" id="GO:0051301">
    <property type="term" value="P:cell division"/>
    <property type="evidence" value="ECO:0007669"/>
    <property type="project" value="UniProtKB-UniRule"/>
</dbReference>
<feature type="compositionally biased region" description="Polar residues" evidence="12">
    <location>
        <begin position="47"/>
        <end position="59"/>
    </location>
</feature>
<reference evidence="14 15" key="1">
    <citation type="journal article" date="2019" name="Nat. Ecol. Evol.">
        <title>Megaphylogeny resolves global patterns of mushroom evolution.</title>
        <authorList>
            <person name="Varga T."/>
            <person name="Krizsan K."/>
            <person name="Foldi C."/>
            <person name="Dima B."/>
            <person name="Sanchez-Garcia M."/>
            <person name="Sanchez-Ramirez S."/>
            <person name="Szollosi G.J."/>
            <person name="Szarkandi J.G."/>
            <person name="Papp V."/>
            <person name="Albert L."/>
            <person name="Andreopoulos W."/>
            <person name="Angelini C."/>
            <person name="Antonin V."/>
            <person name="Barry K.W."/>
            <person name="Bougher N.L."/>
            <person name="Buchanan P."/>
            <person name="Buyck B."/>
            <person name="Bense V."/>
            <person name="Catcheside P."/>
            <person name="Chovatia M."/>
            <person name="Cooper J."/>
            <person name="Damon W."/>
            <person name="Desjardin D."/>
            <person name="Finy P."/>
            <person name="Geml J."/>
            <person name="Haridas S."/>
            <person name="Hughes K."/>
            <person name="Justo A."/>
            <person name="Karasinski D."/>
            <person name="Kautmanova I."/>
            <person name="Kiss B."/>
            <person name="Kocsube S."/>
            <person name="Kotiranta H."/>
            <person name="LaButti K.M."/>
            <person name="Lechner B.E."/>
            <person name="Liimatainen K."/>
            <person name="Lipzen A."/>
            <person name="Lukacs Z."/>
            <person name="Mihaltcheva S."/>
            <person name="Morgado L.N."/>
            <person name="Niskanen T."/>
            <person name="Noordeloos M.E."/>
            <person name="Ohm R.A."/>
            <person name="Ortiz-Santana B."/>
            <person name="Ovrebo C."/>
            <person name="Racz N."/>
            <person name="Riley R."/>
            <person name="Savchenko A."/>
            <person name="Shiryaev A."/>
            <person name="Soop K."/>
            <person name="Spirin V."/>
            <person name="Szebenyi C."/>
            <person name="Tomsovsky M."/>
            <person name="Tulloss R.E."/>
            <person name="Uehling J."/>
            <person name="Grigoriev I.V."/>
            <person name="Vagvolgyi C."/>
            <person name="Papp T."/>
            <person name="Martin F.M."/>
            <person name="Miettinen O."/>
            <person name="Hibbett D.S."/>
            <person name="Nagy L.G."/>
        </authorList>
    </citation>
    <scope>NUCLEOTIDE SEQUENCE [LARGE SCALE GENOMIC DNA]</scope>
    <source>
        <strain evidence="14 15">OMC1185</strain>
    </source>
</reference>
<evidence type="ECO:0000256" key="9">
    <source>
        <dbReference type="ARBA" id="ARBA00023328"/>
    </source>
</evidence>
<evidence type="ECO:0000256" key="8">
    <source>
        <dbReference type="ARBA" id="ARBA00023306"/>
    </source>
</evidence>
<evidence type="ECO:0000256" key="3">
    <source>
        <dbReference type="ARBA" id="ARBA00022618"/>
    </source>
</evidence>
<gene>
    <name evidence="14" type="ORF">OE88DRAFT_1638341</name>
</gene>
<keyword evidence="4 10" id="KW-0498">Mitosis</keyword>
<evidence type="ECO:0000256" key="10">
    <source>
        <dbReference type="RuleBase" id="RU368072"/>
    </source>
</evidence>
<comment type="subunit">
    <text evidence="10">Component of the NDC80 complex.</text>
</comment>
<evidence type="ECO:0000259" key="13">
    <source>
        <dbReference type="Pfam" id="PF03801"/>
    </source>
</evidence>
<organism evidence="14 15">
    <name type="scientific">Heliocybe sulcata</name>
    <dbReference type="NCBI Taxonomy" id="5364"/>
    <lineage>
        <taxon>Eukaryota</taxon>
        <taxon>Fungi</taxon>
        <taxon>Dikarya</taxon>
        <taxon>Basidiomycota</taxon>
        <taxon>Agaricomycotina</taxon>
        <taxon>Agaricomycetes</taxon>
        <taxon>Gloeophyllales</taxon>
        <taxon>Gloeophyllaceae</taxon>
        <taxon>Heliocybe</taxon>
    </lineage>
</organism>
<dbReference type="Gene3D" id="1.10.418.30">
    <property type="entry name" value="Ncd80 complex, Ncd80 subunit"/>
    <property type="match status" value="1"/>
</dbReference>
<comment type="similarity">
    <text evidence="1 10">Belongs to the NDC80/HEC1 family.</text>
</comment>
<dbReference type="STRING" id="5364.A0A5C3MQR6"/>
<dbReference type="GO" id="GO:0051315">
    <property type="term" value="P:attachment of mitotic spindle microtubules to kinetochore"/>
    <property type="evidence" value="ECO:0007669"/>
    <property type="project" value="UniProtKB-UniRule"/>
</dbReference>
<dbReference type="Proteomes" id="UP000305948">
    <property type="component" value="Unassembled WGS sequence"/>
</dbReference>
<sequence length="624" mass="70555">MSNHPRQSSIPIPGSAMKKSANMRMSMSGPAQRGPMTGTGPRPSMYRSGNGNPLLQSVSKAAIGRTPMKSSARRGSTWMGAPMPSSQSSQIKDPRPLRDKPFQVQLRREIMAWLNSVGYTEISAQALASITGKDFRVLFEFLVTTLDPNYPFDPQKKLEQEFIPALTCMHYPYVNALNPTWLAAPASMHCWPALLGMLHWLMDMCKAKEHYLGSGDPTLQDPEIVPDQFYSEDHHTALAFQYLDSTYQLYLVGRDTYPEQDEVLEGYYTRKNAKILEELDQARAQLQVISDEYEDLRNSAPPIEKLLVDSENVKRDEKKLQEMLRHREQRKVALEAAIKDEEERIVAGIKNLERLRQEETHYQSVLETQNLSPEEVQKMNADHQSLQHTLEDLRKKLSETHRLIGQLEPTATNRIADAEESLDGYTNLLISLALFPPLKPPLPDVDLRMTLNPAASTRADILGGPDVWGVVKPALNLIAEAKMKERADVDTQRIEVEDALEQETTAVEDVEGEIYRIEKELAAVGEQMEVVREGMQAEALIYHEEITRLQGGVVQAKNEAYQNGVGVRARLGGLEIQYKEQVERVNRLKEETVRTILKNVNDIGVFKQEVERRLHVVKVAAENN</sequence>
<evidence type="ECO:0000256" key="4">
    <source>
        <dbReference type="ARBA" id="ARBA00022776"/>
    </source>
</evidence>
<feature type="compositionally biased region" description="Polar residues" evidence="12">
    <location>
        <begin position="1"/>
        <end position="10"/>
    </location>
</feature>
<keyword evidence="5 10" id="KW-0995">Kinetochore</keyword>
<evidence type="ECO:0000256" key="2">
    <source>
        <dbReference type="ARBA" id="ARBA00022454"/>
    </source>
</evidence>
<keyword evidence="15" id="KW-1185">Reference proteome</keyword>
<evidence type="ECO:0000256" key="7">
    <source>
        <dbReference type="ARBA" id="ARBA00023242"/>
    </source>
</evidence>
<keyword evidence="9 10" id="KW-0137">Centromere</keyword>
<protein>
    <recommendedName>
        <fullName evidence="10">Kinetochore protein NDC80</fullName>
    </recommendedName>
</protein>
<dbReference type="AlphaFoldDB" id="A0A5C3MQR6"/>